<dbReference type="GeneID" id="108676189"/>
<evidence type="ECO:0000313" key="3">
    <source>
        <dbReference type="Proteomes" id="UP000694843"/>
    </source>
</evidence>
<evidence type="ECO:0000259" key="2">
    <source>
        <dbReference type="Pfam" id="PF24781"/>
    </source>
</evidence>
<dbReference type="KEGG" id="hazt:108676189"/>
<name>A0A979FFZ2_HYAAZ</name>
<dbReference type="OrthoDB" id="6348874at2759"/>
<dbReference type="PANTHER" id="PTHR12047">
    <property type="entry name" value="FANCONI ANEMIA GROUP A PROTEIN"/>
    <property type="match status" value="1"/>
</dbReference>
<keyword evidence="3" id="KW-1185">Reference proteome</keyword>
<dbReference type="Proteomes" id="UP000694843">
    <property type="component" value="Unplaced"/>
</dbReference>
<organism evidence="3 4">
    <name type="scientific">Hyalella azteca</name>
    <name type="common">Amphipod</name>
    <dbReference type="NCBI Taxonomy" id="294128"/>
    <lineage>
        <taxon>Eukaryota</taxon>
        <taxon>Metazoa</taxon>
        <taxon>Ecdysozoa</taxon>
        <taxon>Arthropoda</taxon>
        <taxon>Crustacea</taxon>
        <taxon>Multicrustacea</taxon>
        <taxon>Malacostraca</taxon>
        <taxon>Eumalacostraca</taxon>
        <taxon>Peracarida</taxon>
        <taxon>Amphipoda</taxon>
        <taxon>Senticaudata</taxon>
        <taxon>Talitrida</taxon>
        <taxon>Talitroidea</taxon>
        <taxon>Hyalellidae</taxon>
        <taxon>Hyalella</taxon>
    </lineage>
</organism>
<feature type="domain" description="Fanconi anaemia group A protein N-terminal" evidence="1">
    <location>
        <begin position="3"/>
        <end position="164"/>
    </location>
</feature>
<protein>
    <submittedName>
        <fullName evidence="4">Uncharacterized protein LOC108676189</fullName>
    </submittedName>
</protein>
<feature type="domain" description="Fanconi anaemia group A protein helical" evidence="2">
    <location>
        <begin position="173"/>
        <end position="219"/>
    </location>
</feature>
<gene>
    <name evidence="4" type="primary">LOC108676189</name>
</gene>
<dbReference type="Pfam" id="PF15865">
    <property type="entry name" value="Fanconi_A_N"/>
    <property type="match status" value="1"/>
</dbReference>
<dbReference type="InterPro" id="IPR055386">
    <property type="entry name" value="FANCA_helical"/>
</dbReference>
<evidence type="ECO:0000259" key="1">
    <source>
        <dbReference type="Pfam" id="PF15865"/>
    </source>
</evidence>
<dbReference type="InterPro" id="IPR031729">
    <property type="entry name" value="Fanconi_A_N"/>
</dbReference>
<sequence length="1015" mass="110904">MLRMCVVLEAGEVLQLVDQVVRQQEVSWCVVLSLIAVLVNAASDAAVQISQLCSEYLQKGCAAEDQDLCVVGLLLARQACHEPTQVFPSYPHWVASTFGASAPSPPATTTRTFTFLMQVLSQLVPHDLPLYLRTHVTQQLHVPPSCQHLLRDYQLLARVRLRELGDSSAGSACQTEEEVAAAVESYRTSHRLPRTLLEMSSFRRSHYRTVFLPALLLRRDGRPLVEALQAAGLLPPSLLAQLTAAVPSPAAPPSAPADELQRLHRLLQRLVSATPGGLQDIGSSDVPVEIRSALCDAGGAVEALLRPDAALCEQGGALCADDPLQTCPLSLQVLDDILDCVGHLVLEEPVGDVHGVHGRREDARPALGRRPPWLPQLVALLGTTPALQQALLTKALMSVAEPDSSVGASDESTKLSVRQLLLLGAVLYEVLLLDGLFLSARRSGALLPLPQLWLHCLAPRSPASCWAAAWLLNGWLSWRQVCSSSETTTCDFSGAGKAAPRFIKVNSKSSDVSRTTIDVTTSGDDDVCALYRCVVWRLAELPLPDALSDDLRLLQSSKFAAASPSLREWLQFELRGAGDTTAVVSSQSLLQLSARRFPAADGRAMLSAALDVLVENPDLQQEARWCLLQVVQRYAARLSSPLQESLLERLRRAALTPDAVFRLMVELPPAVVVGGLTGEEAMRLLLPLLLSLKKTSPSIHLTAEETSCLVGALLLVRPQTPVLDDCALQHLWDSVAFHWTSVRWVFEERLGASGTLMPDVVLPTLKELWRGLGPLENPTDLQRAAQRVSDLLSQDLTAQYLLGVTLVSLQQLHSPNPTSELDNFSVKCRRMYLEAFVAYIGEQILNHRMSYFSEREEEDMQLLRVLNRCMNVFQEQVNADVGYFTESIASLPVAEFSGTCTLLGFVRVSLNSLEAPPTSGDLSDRVRNHVLQILISSHSFLSRRFDESDELPTPGTEAPELNLNSVDYVALLSARIVKQLRVTPRSCLMLLPPAVTGSAESVIRCVIQKLIAKPM</sequence>
<dbReference type="PANTHER" id="PTHR12047:SF2">
    <property type="entry name" value="FANCONI ANEMIA GROUP A PROTEIN"/>
    <property type="match status" value="1"/>
</dbReference>
<dbReference type="Pfam" id="PF24781">
    <property type="entry name" value="FANCA_helical"/>
    <property type="match status" value="1"/>
</dbReference>
<accession>A0A979FFZ2</accession>
<dbReference type="InterPro" id="IPR003516">
    <property type="entry name" value="FANCA"/>
</dbReference>
<dbReference type="GO" id="GO:0043240">
    <property type="term" value="C:Fanconi anaemia nuclear complex"/>
    <property type="evidence" value="ECO:0007669"/>
    <property type="project" value="InterPro"/>
</dbReference>
<dbReference type="GO" id="GO:0036297">
    <property type="term" value="P:interstrand cross-link repair"/>
    <property type="evidence" value="ECO:0007669"/>
    <property type="project" value="InterPro"/>
</dbReference>
<evidence type="ECO:0000313" key="4">
    <source>
        <dbReference type="RefSeq" id="XP_047735522.1"/>
    </source>
</evidence>
<proteinExistence type="predicted"/>
<dbReference type="RefSeq" id="XP_047735522.1">
    <property type="nucleotide sequence ID" value="XM_047879566.1"/>
</dbReference>
<dbReference type="AlphaFoldDB" id="A0A979FFZ2"/>
<reference evidence="4" key="1">
    <citation type="submission" date="2025-08" db="UniProtKB">
        <authorList>
            <consortium name="RefSeq"/>
        </authorList>
    </citation>
    <scope>IDENTIFICATION</scope>
    <source>
        <tissue evidence="4">Whole organism</tissue>
    </source>
</reference>